<dbReference type="GO" id="GO:0022857">
    <property type="term" value="F:transmembrane transporter activity"/>
    <property type="evidence" value="ECO:0007669"/>
    <property type="project" value="InterPro"/>
</dbReference>
<evidence type="ECO:0000256" key="1">
    <source>
        <dbReference type="ARBA" id="ARBA00004141"/>
    </source>
</evidence>
<feature type="transmembrane region" description="Helical" evidence="5">
    <location>
        <begin position="199"/>
        <end position="222"/>
    </location>
</feature>
<comment type="subcellular location">
    <subcellularLocation>
        <location evidence="1">Membrane</location>
        <topology evidence="1">Multi-pass membrane protein</topology>
    </subcellularLocation>
</comment>
<evidence type="ECO:0000313" key="6">
    <source>
        <dbReference type="EMBL" id="EHP70489.1"/>
    </source>
</evidence>
<protein>
    <submittedName>
        <fullName evidence="6">Amino acid transporter</fullName>
    </submittedName>
</protein>
<dbReference type="PIRSF" id="PIRSF006060">
    <property type="entry name" value="AA_transporter"/>
    <property type="match status" value="1"/>
</dbReference>
<feature type="transmembrane region" description="Helical" evidence="5">
    <location>
        <begin position="408"/>
        <end position="428"/>
    </location>
</feature>
<dbReference type="HOGENOM" id="CLU_007946_16_0_2"/>
<dbReference type="EMBL" id="JH597761">
    <property type="protein sequence ID" value="EHP70489.1"/>
    <property type="molecule type" value="Genomic_DNA"/>
</dbReference>
<evidence type="ECO:0000313" key="7">
    <source>
        <dbReference type="Proteomes" id="UP000003980"/>
    </source>
</evidence>
<keyword evidence="4 5" id="KW-0472">Membrane</keyword>
<feature type="transmembrane region" description="Helical" evidence="5">
    <location>
        <begin position="138"/>
        <end position="156"/>
    </location>
</feature>
<proteinExistence type="predicted"/>
<feature type="transmembrane region" description="Helical" evidence="5">
    <location>
        <begin position="464"/>
        <end position="482"/>
    </location>
</feature>
<name>H2C2L8_9CREN</name>
<dbReference type="eggNOG" id="arCOG00009">
    <property type="taxonomic scope" value="Archaea"/>
</dbReference>
<dbReference type="GO" id="GO:0016020">
    <property type="term" value="C:membrane"/>
    <property type="evidence" value="ECO:0007669"/>
    <property type="project" value="UniProtKB-SubCell"/>
</dbReference>
<dbReference type="Gene3D" id="1.20.1740.10">
    <property type="entry name" value="Amino acid/polyamine transporter I"/>
    <property type="match status" value="1"/>
</dbReference>
<feature type="transmembrane region" description="Helical" evidence="5">
    <location>
        <begin position="21"/>
        <end position="41"/>
    </location>
</feature>
<evidence type="ECO:0000256" key="5">
    <source>
        <dbReference type="SAM" id="Phobius"/>
    </source>
</evidence>
<feature type="transmembrane region" description="Helical" evidence="5">
    <location>
        <begin position="53"/>
        <end position="73"/>
    </location>
</feature>
<keyword evidence="7" id="KW-1185">Reference proteome</keyword>
<accession>H2C2L8</accession>
<dbReference type="Pfam" id="PF13520">
    <property type="entry name" value="AA_permease_2"/>
    <property type="match status" value="1"/>
</dbReference>
<evidence type="ECO:0000256" key="4">
    <source>
        <dbReference type="ARBA" id="ARBA00023136"/>
    </source>
</evidence>
<feature type="transmembrane region" description="Helical" evidence="5">
    <location>
        <begin position="348"/>
        <end position="367"/>
    </location>
</feature>
<sequence length="527" mass="56850">MREGEGTAEARKGGFRKEIGFWSVVFLAVGAILGPAVAFTPVSVLADGGPAGILSWLIAFFLILPVAFVYAELGSTWPKAGGVGYYAYKGNGPLVGVLNGWGAYIGYTLASASIIIALVEYLSYFFPSLYSNGNLTPLGIGVAAVGILLIYVINIMRIKRLAEINNGLTVLTLLLLAIMIVGLGLHFNPSYLNDPKFGGFMPLGITGVFLATSATIYGYGGFRQPVDYAEELKDPGKSLPRAILMTLIIVFVVYVLESLVFAGTVDWSYLGITPGNWAGLSNLAYPYVSASEALGLTLIAVVAMILAIIASFKDGVIYFGGASRVAYALSNYDYAFPRFLNRMSSKGIPIAATTLSLIISLLFLALFPSFSSIFSLVVDGLLLSYAPGAVSLAVLRKISPDVRRPYKLPAFTVTAPLAFVVSALMIFWSGWQETSVLVTTALIGMVFLAFYHRYKGVSKDEIKYGIWLPLYMVAVLAISYSSSSYFGGQGYLPFPLDNMVFILVTLGFYFWGYKSGVALLRKRGVYD</sequence>
<feature type="transmembrane region" description="Helical" evidence="5">
    <location>
        <begin position="494"/>
        <end position="513"/>
    </location>
</feature>
<reference evidence="6 7" key="1">
    <citation type="submission" date="2012-01" db="EMBL/GenBank/DDBJ databases">
        <title>Improved High-Quality Draft sequence of Metallosphaera yellowstonensis MK1.</title>
        <authorList>
            <consortium name="US DOE Joint Genome Institute"/>
            <person name="Lucas S."/>
            <person name="Han J."/>
            <person name="Cheng J.-F."/>
            <person name="Goodwin L."/>
            <person name="Pitluck S."/>
            <person name="Peters L."/>
            <person name="Teshima H."/>
            <person name="Detter J.C."/>
            <person name="Han C."/>
            <person name="Tapia R."/>
            <person name="Land M."/>
            <person name="Hauser L."/>
            <person name="Kyrpides N."/>
            <person name="Kozubal M."/>
            <person name="Macur R.E."/>
            <person name="Jay Z."/>
            <person name="Inskeep W."/>
            <person name="Woyke T."/>
        </authorList>
    </citation>
    <scope>NUCLEOTIDE SEQUENCE [LARGE SCALE GENOMIC DNA]</scope>
    <source>
        <strain evidence="6 7">MK1</strain>
    </source>
</reference>
<organism evidence="6 7">
    <name type="scientific">Metallosphaera yellowstonensis MK1</name>
    <dbReference type="NCBI Taxonomy" id="671065"/>
    <lineage>
        <taxon>Archaea</taxon>
        <taxon>Thermoproteota</taxon>
        <taxon>Thermoprotei</taxon>
        <taxon>Sulfolobales</taxon>
        <taxon>Sulfolobaceae</taxon>
        <taxon>Metallosphaera</taxon>
    </lineage>
</organism>
<keyword evidence="2 5" id="KW-0812">Transmembrane</keyword>
<feature type="transmembrane region" description="Helical" evidence="5">
    <location>
        <begin position="284"/>
        <end position="309"/>
    </location>
</feature>
<gene>
    <name evidence="6" type="ORF">MetMK1DRAFT_00009920</name>
</gene>
<dbReference type="InterPro" id="IPR002293">
    <property type="entry name" value="AA/rel_permease1"/>
</dbReference>
<feature type="transmembrane region" description="Helical" evidence="5">
    <location>
        <begin position="168"/>
        <end position="187"/>
    </location>
</feature>
<dbReference type="Proteomes" id="UP000003980">
    <property type="component" value="Unassembled WGS sequence"/>
</dbReference>
<dbReference type="RefSeq" id="WP_009071244.1">
    <property type="nucleotide sequence ID" value="NZ_JH597761.1"/>
</dbReference>
<feature type="transmembrane region" description="Helical" evidence="5">
    <location>
        <begin position="434"/>
        <end position="452"/>
    </location>
</feature>
<dbReference type="OrthoDB" id="43026at2157"/>
<evidence type="ECO:0000256" key="2">
    <source>
        <dbReference type="ARBA" id="ARBA00022692"/>
    </source>
</evidence>
<feature type="transmembrane region" description="Helical" evidence="5">
    <location>
        <begin position="242"/>
        <end position="264"/>
    </location>
</feature>
<dbReference type="PANTHER" id="PTHR47547:SF1">
    <property type="entry name" value="ASPARTATE-PROTON SYMPORTER"/>
    <property type="match status" value="1"/>
</dbReference>
<dbReference type="PANTHER" id="PTHR47547">
    <property type="match status" value="1"/>
</dbReference>
<dbReference type="AlphaFoldDB" id="H2C2L8"/>
<evidence type="ECO:0000256" key="3">
    <source>
        <dbReference type="ARBA" id="ARBA00022989"/>
    </source>
</evidence>
<dbReference type="STRING" id="671065.MetMK1DRAFT_00009920"/>
<feature type="transmembrane region" description="Helical" evidence="5">
    <location>
        <begin position="373"/>
        <end position="396"/>
    </location>
</feature>
<feature type="transmembrane region" description="Helical" evidence="5">
    <location>
        <begin position="94"/>
        <end position="118"/>
    </location>
</feature>
<dbReference type="InterPro" id="IPR052962">
    <property type="entry name" value="AA_Transporter_AGT"/>
</dbReference>
<keyword evidence="3 5" id="KW-1133">Transmembrane helix</keyword>